<accession>A0A1D1VFT8</accession>
<dbReference type="InterPro" id="IPR027094">
    <property type="entry name" value="Mitofusin_fam"/>
</dbReference>
<evidence type="ECO:0000256" key="8">
    <source>
        <dbReference type="ARBA" id="ARBA00023128"/>
    </source>
</evidence>
<comment type="subcellular location">
    <subcellularLocation>
        <location evidence="1">Mitochondrion outer membrane</location>
        <topology evidence="1">Multi-pass membrane protein</topology>
    </subcellularLocation>
</comment>
<evidence type="ECO:0000256" key="6">
    <source>
        <dbReference type="ARBA" id="ARBA00022989"/>
    </source>
</evidence>
<keyword evidence="6" id="KW-1133">Transmembrane helix</keyword>
<dbReference type="PROSITE" id="PS51718">
    <property type="entry name" value="G_DYNAMIN_2"/>
    <property type="match status" value="1"/>
</dbReference>
<evidence type="ECO:0000256" key="11">
    <source>
        <dbReference type="ARBA" id="ARBA00048548"/>
    </source>
</evidence>
<evidence type="ECO:0000256" key="5">
    <source>
        <dbReference type="ARBA" id="ARBA00022801"/>
    </source>
</evidence>
<dbReference type="GO" id="GO:0005525">
    <property type="term" value="F:GTP binding"/>
    <property type="evidence" value="ECO:0007669"/>
    <property type="project" value="UniProtKB-KW"/>
</dbReference>
<evidence type="ECO:0000256" key="2">
    <source>
        <dbReference type="ARBA" id="ARBA00022692"/>
    </source>
</evidence>
<dbReference type="SUPFAM" id="SSF111479">
    <property type="entry name" value="Fzo-like conserved region"/>
    <property type="match status" value="1"/>
</dbReference>
<feature type="domain" description="Dynamin-type G" evidence="12">
    <location>
        <begin position="124"/>
        <end position="377"/>
    </location>
</feature>
<dbReference type="EMBL" id="BDGG01000006">
    <property type="protein sequence ID" value="GAV00492.1"/>
    <property type="molecule type" value="Genomic_DNA"/>
</dbReference>
<dbReference type="CDD" id="cd09912">
    <property type="entry name" value="DLP_2"/>
    <property type="match status" value="1"/>
</dbReference>
<protein>
    <recommendedName>
        <fullName evidence="12">Dynamin-type G domain-containing protein</fullName>
    </recommendedName>
</protein>
<evidence type="ECO:0000313" key="13">
    <source>
        <dbReference type="EMBL" id="GAV00492.1"/>
    </source>
</evidence>
<evidence type="ECO:0000256" key="10">
    <source>
        <dbReference type="ARBA" id="ARBA00023136"/>
    </source>
</evidence>
<keyword evidence="7" id="KW-0175">Coiled coil</keyword>
<dbReference type="PANTHER" id="PTHR10465">
    <property type="entry name" value="TRANSMEMBRANE GTPASE FZO1"/>
    <property type="match status" value="1"/>
</dbReference>
<dbReference type="GO" id="GO:0051646">
    <property type="term" value="P:mitochondrion localization"/>
    <property type="evidence" value="ECO:0007669"/>
    <property type="project" value="TreeGrafter"/>
</dbReference>
<dbReference type="FunFam" id="3.40.50.300:FF:000214">
    <property type="entry name" value="Mitofusin 2"/>
    <property type="match status" value="1"/>
</dbReference>
<dbReference type="Proteomes" id="UP000186922">
    <property type="component" value="Unassembled WGS sequence"/>
</dbReference>
<evidence type="ECO:0000256" key="7">
    <source>
        <dbReference type="ARBA" id="ARBA00023054"/>
    </source>
</evidence>
<keyword evidence="9" id="KW-0342">GTP-binding</keyword>
<dbReference type="InterPro" id="IPR027417">
    <property type="entry name" value="P-loop_NTPase"/>
</dbReference>
<dbReference type="SUPFAM" id="SSF52540">
    <property type="entry name" value="P-loop containing nucleoside triphosphate hydrolases"/>
    <property type="match status" value="1"/>
</dbReference>
<evidence type="ECO:0000313" key="14">
    <source>
        <dbReference type="Proteomes" id="UP000186922"/>
    </source>
</evidence>
<proteinExistence type="predicted"/>
<sequence length="824" mass="92769">MSNSGAGKMSGFLHRSASHANTDNARERGDAVFDTPTKMDNLIRIQEEHIAGAKGSPGAGSPLRIFSQAKKKINEIFAELDSQVKESTSFLQRISSGIIPVDLNLVEDVQKRHGKIRGISEMVKRDHMKVVFFGRTSNGKSTVINAMLRDRILPSGIGHTTNCFIQVEGTDDVEGYAMKEGSTERYGIKSVTSLSHALSGEHLSEESLVRLAWPKSKCFLLREDVVLVDSPGIDVTPDTDTWIDKYCLDADVFVLVANAESTLMQAEKNFFHKVASKLSKPNVFILNNRWDASANEPEYMEEVRQQHLARNLEFLNKELAGISREQALERVYFVSAKEVLLTYQKREKGEPVNPGMFPEGYLMRMQDFETFERKFQETLSESAVRTKFEHHTTQGKEIVKGMRSLLETVFDTASTLRNTQGDEKRRQESVLQMKSTHYQSLKNEYKEKVDGLCRKAAEEIVRGFKEELAKLPTTVESYGKTWPTTPDQMEMYKQGLYIAFENTFLRNFEARCAVPINNAVDVLQQEMLNRLGGLLPEQVRDVKLAPLHRRPRFALKTHLSIPQHCVGFQEDLTFHFSLGFQRLGRLILSRSEMRRLGTFGLIPSFPMTRSDQPPTSRVVLQTQQSVVSGKSGEGDMVDVRSTYQSSMPISSGGSEVATGTVQNLDAVELAAILSKCGIGTGAVAFLVWRSIGWRVLAGAAAGYAFLYGAERLAWHFRTRRRVFKNQFVQYVRPQLASLIHPTATGGAHQVQDELNLVYGELMRMADESTTELSERIATLQNELKALDEVTNQSRSMKTKSVWLEAQLQSFWDQYIASKGDEEVR</sequence>
<dbReference type="InterPro" id="IPR045063">
    <property type="entry name" value="Dynamin_N"/>
</dbReference>
<comment type="catalytic activity">
    <reaction evidence="11">
        <text>GTP + H2O = GDP + phosphate + H(+)</text>
        <dbReference type="Rhea" id="RHEA:19669"/>
        <dbReference type="ChEBI" id="CHEBI:15377"/>
        <dbReference type="ChEBI" id="CHEBI:15378"/>
        <dbReference type="ChEBI" id="CHEBI:37565"/>
        <dbReference type="ChEBI" id="CHEBI:43474"/>
        <dbReference type="ChEBI" id="CHEBI:58189"/>
    </reaction>
</comment>
<keyword evidence="14" id="KW-1185">Reference proteome</keyword>
<dbReference type="AlphaFoldDB" id="A0A1D1VFT8"/>
<keyword evidence="8" id="KW-0496">Mitochondrion</keyword>
<keyword evidence="4" id="KW-1000">Mitochondrion outer membrane</keyword>
<dbReference type="STRING" id="947166.A0A1D1VFT8"/>
<keyword evidence="3" id="KW-0547">Nucleotide-binding</keyword>
<keyword evidence="5" id="KW-0378">Hydrolase</keyword>
<keyword evidence="10" id="KW-0472">Membrane</keyword>
<dbReference type="Gene3D" id="3.40.50.300">
    <property type="entry name" value="P-loop containing nucleotide triphosphate hydrolases"/>
    <property type="match status" value="1"/>
</dbReference>
<comment type="caution">
    <text evidence="13">The sequence shown here is derived from an EMBL/GenBank/DDBJ whole genome shotgun (WGS) entry which is preliminary data.</text>
</comment>
<evidence type="ECO:0000256" key="9">
    <source>
        <dbReference type="ARBA" id="ARBA00023134"/>
    </source>
</evidence>
<reference evidence="13 14" key="1">
    <citation type="journal article" date="2016" name="Nat. Commun.">
        <title>Extremotolerant tardigrade genome and improved radiotolerance of human cultured cells by tardigrade-unique protein.</title>
        <authorList>
            <person name="Hashimoto T."/>
            <person name="Horikawa D.D."/>
            <person name="Saito Y."/>
            <person name="Kuwahara H."/>
            <person name="Kozuka-Hata H."/>
            <person name="Shin-I T."/>
            <person name="Minakuchi Y."/>
            <person name="Ohishi K."/>
            <person name="Motoyama A."/>
            <person name="Aizu T."/>
            <person name="Enomoto A."/>
            <person name="Kondo K."/>
            <person name="Tanaka S."/>
            <person name="Hara Y."/>
            <person name="Koshikawa S."/>
            <person name="Sagara H."/>
            <person name="Miura T."/>
            <person name="Yokobori S."/>
            <person name="Miyagawa K."/>
            <person name="Suzuki Y."/>
            <person name="Kubo T."/>
            <person name="Oyama M."/>
            <person name="Kohara Y."/>
            <person name="Fujiyama A."/>
            <person name="Arakawa K."/>
            <person name="Katayama T."/>
            <person name="Toyoda A."/>
            <person name="Kunieda T."/>
        </authorList>
    </citation>
    <scope>NUCLEOTIDE SEQUENCE [LARGE SCALE GENOMIC DNA]</scope>
    <source>
        <strain evidence="13 14">YOKOZUNA-1</strain>
    </source>
</reference>
<evidence type="ECO:0000259" key="12">
    <source>
        <dbReference type="PROSITE" id="PS51718"/>
    </source>
</evidence>
<evidence type="ECO:0000256" key="4">
    <source>
        <dbReference type="ARBA" id="ARBA00022787"/>
    </source>
</evidence>
<gene>
    <name evidence="13" type="primary">RvY_11331-1</name>
    <name evidence="13" type="synonym">RvY_11331.1</name>
    <name evidence="13" type="ORF">RvY_11331</name>
</gene>
<dbReference type="GO" id="GO:0008053">
    <property type="term" value="P:mitochondrial fusion"/>
    <property type="evidence" value="ECO:0007669"/>
    <property type="project" value="InterPro"/>
</dbReference>
<dbReference type="Gene3D" id="1.20.5.110">
    <property type="match status" value="1"/>
</dbReference>
<dbReference type="PANTHER" id="PTHR10465:SF3">
    <property type="entry name" value="TRANSMEMBRANE GTPASE MARF-RELATED"/>
    <property type="match status" value="1"/>
</dbReference>
<dbReference type="Pfam" id="PF00350">
    <property type="entry name" value="Dynamin_N"/>
    <property type="match status" value="1"/>
</dbReference>
<dbReference type="OrthoDB" id="6256226at2759"/>
<dbReference type="InterPro" id="IPR030381">
    <property type="entry name" value="G_DYNAMIN_dom"/>
</dbReference>
<keyword evidence="2" id="KW-0812">Transmembrane</keyword>
<dbReference type="GO" id="GO:0003924">
    <property type="term" value="F:GTPase activity"/>
    <property type="evidence" value="ECO:0007669"/>
    <property type="project" value="InterPro"/>
</dbReference>
<evidence type="ECO:0000256" key="3">
    <source>
        <dbReference type="ARBA" id="ARBA00022741"/>
    </source>
</evidence>
<evidence type="ECO:0000256" key="1">
    <source>
        <dbReference type="ARBA" id="ARBA00004374"/>
    </source>
</evidence>
<dbReference type="InterPro" id="IPR006884">
    <property type="entry name" value="Fzo/mitofusin_HR2"/>
</dbReference>
<organism evidence="13 14">
    <name type="scientific">Ramazzottius varieornatus</name>
    <name type="common">Water bear</name>
    <name type="synonym">Tardigrade</name>
    <dbReference type="NCBI Taxonomy" id="947166"/>
    <lineage>
        <taxon>Eukaryota</taxon>
        <taxon>Metazoa</taxon>
        <taxon>Ecdysozoa</taxon>
        <taxon>Tardigrada</taxon>
        <taxon>Eutardigrada</taxon>
        <taxon>Parachela</taxon>
        <taxon>Hypsibioidea</taxon>
        <taxon>Ramazzottiidae</taxon>
        <taxon>Ramazzottius</taxon>
    </lineage>
</organism>
<dbReference type="GO" id="GO:0005741">
    <property type="term" value="C:mitochondrial outer membrane"/>
    <property type="evidence" value="ECO:0007669"/>
    <property type="project" value="UniProtKB-SubCell"/>
</dbReference>
<name>A0A1D1VFT8_RAMVA</name>
<dbReference type="Pfam" id="PF04799">
    <property type="entry name" value="Fzo_mitofusin"/>
    <property type="match status" value="1"/>
</dbReference>